<dbReference type="Gene3D" id="1.10.287.1060">
    <property type="entry name" value="ESAT-6-like"/>
    <property type="match status" value="1"/>
</dbReference>
<dbReference type="Pfam" id="PF06013">
    <property type="entry name" value="WXG100"/>
    <property type="match status" value="1"/>
</dbReference>
<gene>
    <name evidence="3" type="ORF">KHB02_09110</name>
</gene>
<comment type="caution">
    <text evidence="3">The sequence shown here is derived from an EMBL/GenBank/DDBJ whole genome shotgun (WGS) entry which is preliminary data.</text>
</comment>
<dbReference type="InterPro" id="IPR010310">
    <property type="entry name" value="T7SS_ESAT-6-like"/>
</dbReference>
<evidence type="ECO:0000256" key="1">
    <source>
        <dbReference type="SAM" id="MobiDB-lite"/>
    </source>
</evidence>
<reference evidence="3" key="1">
    <citation type="submission" date="2021-05" db="EMBL/GenBank/DDBJ databases">
        <title>Novel Bacillus species.</title>
        <authorList>
            <person name="Liu G."/>
        </authorList>
    </citation>
    <scope>NUCLEOTIDE SEQUENCE</scope>
    <source>
        <strain evidence="3">FJAT-50051</strain>
    </source>
</reference>
<protein>
    <submittedName>
        <fullName evidence="3">WXG100 family type VII secretion target</fullName>
    </submittedName>
</protein>
<sequence length="424" mass="43636">MARPTDWSAVGMQLDPVPGDPAEIRQSASSARSIEQAIAEQVRRLNSLKDGEGWESESGTKFRDSAGDLAGAIEKAKGRYTELAAALDQWADGLEGLQREADAALLQAQDAQDAHRAAANQTITADADTPEHQDQVDAQDRALTAAQSDIDAAAAIVRRIGGPFGEEGEYGELAGRVADRIRRGADDGLKDGWFDHVKQAIHDAKGVLEAIKSILNVVALVLVVAAVIVALAIPGVNLIAFAVAGLIVSSVVFGITAAQAAAGDATTSDVIWAAVGVAASAVGLGAAKGAASSLPAMTRSVAQSGARSAANSARASGIAEGPIYSAKYAELQARAAELSGKAWVTVVDNSLTNGAIAPVLIRQLAAGGPVAQQMFPKILVPAVTASVLGAKGLWDGVHDFATDVHDLWTGDYWKNVTSVEVGSL</sequence>
<feature type="region of interest" description="Disordered" evidence="1">
    <location>
        <begin position="1"/>
        <end position="23"/>
    </location>
</feature>
<feature type="transmembrane region" description="Helical" evidence="2">
    <location>
        <begin position="239"/>
        <end position="258"/>
    </location>
</feature>
<name>A0A942SWK7_9BACI</name>
<evidence type="ECO:0000256" key="2">
    <source>
        <dbReference type="SAM" id="Phobius"/>
    </source>
</evidence>
<dbReference type="AlphaFoldDB" id="A0A942SWK7"/>
<feature type="transmembrane region" description="Helical" evidence="2">
    <location>
        <begin position="270"/>
        <end position="291"/>
    </location>
</feature>
<dbReference type="EMBL" id="JAGYPE010000002">
    <property type="protein sequence ID" value="MBS4181542.1"/>
    <property type="molecule type" value="Genomic_DNA"/>
</dbReference>
<evidence type="ECO:0000313" key="3">
    <source>
        <dbReference type="EMBL" id="MBS4181542.1"/>
    </source>
</evidence>
<proteinExistence type="predicted"/>
<keyword evidence="2" id="KW-0812">Transmembrane</keyword>
<keyword evidence="2" id="KW-0472">Membrane</keyword>
<feature type="transmembrane region" description="Helical" evidence="2">
    <location>
        <begin position="214"/>
        <end position="233"/>
    </location>
</feature>
<organism evidence="3">
    <name type="scientific">Neobacillus citreus</name>
    <dbReference type="NCBI Taxonomy" id="2833578"/>
    <lineage>
        <taxon>Bacteria</taxon>
        <taxon>Bacillati</taxon>
        <taxon>Bacillota</taxon>
        <taxon>Bacilli</taxon>
        <taxon>Bacillales</taxon>
        <taxon>Bacillaceae</taxon>
        <taxon>Neobacillus</taxon>
    </lineage>
</organism>
<accession>A0A942SWK7</accession>
<keyword evidence="2" id="KW-1133">Transmembrane helix</keyword>